<dbReference type="PROSITE" id="PS50097">
    <property type="entry name" value="BTB"/>
    <property type="match status" value="1"/>
</dbReference>
<proteinExistence type="predicted"/>
<comment type="caution">
    <text evidence="2">The sequence shown here is derived from an EMBL/GenBank/DDBJ whole genome shotgun (WGS) entry which is preliminary data.</text>
</comment>
<dbReference type="CDD" id="cd18186">
    <property type="entry name" value="BTB_POZ_ZBTB_KLHL-like"/>
    <property type="match status" value="1"/>
</dbReference>
<dbReference type="InterPro" id="IPR011705">
    <property type="entry name" value="BACK"/>
</dbReference>
<dbReference type="InterPro" id="IPR011333">
    <property type="entry name" value="SKP1/BTB/POZ_sf"/>
</dbReference>
<dbReference type="Gene3D" id="3.30.710.10">
    <property type="entry name" value="Potassium Channel Kv1.1, Chain A"/>
    <property type="match status" value="1"/>
</dbReference>
<keyword evidence="3" id="KW-1185">Reference proteome</keyword>
<protein>
    <recommendedName>
        <fullName evidence="1">BTB domain-containing protein</fullName>
    </recommendedName>
</protein>
<dbReference type="SUPFAM" id="SSF54695">
    <property type="entry name" value="POZ domain"/>
    <property type="match status" value="1"/>
</dbReference>
<feature type="domain" description="BTB" evidence="1">
    <location>
        <begin position="8"/>
        <end position="83"/>
    </location>
</feature>
<dbReference type="InterPro" id="IPR000210">
    <property type="entry name" value="BTB/POZ_dom"/>
</dbReference>
<gene>
    <name evidence="2" type="ORF">CLODIP_2_CD14712</name>
</gene>
<dbReference type="GO" id="GO:0005829">
    <property type="term" value="C:cytosol"/>
    <property type="evidence" value="ECO:0007669"/>
    <property type="project" value="TreeGrafter"/>
</dbReference>
<dbReference type="AlphaFoldDB" id="A0A8S1CQ53"/>
<dbReference type="Proteomes" id="UP000494165">
    <property type="component" value="Unassembled WGS sequence"/>
</dbReference>
<sequence length="267" mass="30301">MYTGGFYYDCTFSVGENENKKLFKCHKIILAEASEAIANILFKNFAEGQNGKDDPIVIDNNLLPETFDLAMRHIYGNVVEFKTTQQACEVYKFAHKWMLKNLKEDAVSALRKTKADEILLVYEMHKSLGDKEEQKFYLQRIMSETSEVLSSPTWLKATPSTVLEIYEKPSLAVVSEKDLFEALIKWGTAHSETTGSELRSTIDSALKQIRFLTMFCPDFAELCAEKANVFSAEEKFKIMLSLELGNSKITSNCNLTVFPALKSPRQL</sequence>
<dbReference type="EMBL" id="CADEPI010000049">
    <property type="protein sequence ID" value="CAB3369945.1"/>
    <property type="molecule type" value="Genomic_DNA"/>
</dbReference>
<name>A0A8S1CQ53_9INSE</name>
<dbReference type="PANTHER" id="PTHR45774:SF3">
    <property type="entry name" value="BTB (POZ) DOMAIN-CONTAINING 2B-RELATED"/>
    <property type="match status" value="1"/>
</dbReference>
<reference evidence="2 3" key="1">
    <citation type="submission" date="2020-04" db="EMBL/GenBank/DDBJ databases">
        <authorList>
            <person name="Alioto T."/>
            <person name="Alioto T."/>
            <person name="Gomez Garrido J."/>
        </authorList>
    </citation>
    <scope>NUCLEOTIDE SEQUENCE [LARGE SCALE GENOMIC DNA]</scope>
</reference>
<organism evidence="2 3">
    <name type="scientific">Cloeon dipterum</name>
    <dbReference type="NCBI Taxonomy" id="197152"/>
    <lineage>
        <taxon>Eukaryota</taxon>
        <taxon>Metazoa</taxon>
        <taxon>Ecdysozoa</taxon>
        <taxon>Arthropoda</taxon>
        <taxon>Hexapoda</taxon>
        <taxon>Insecta</taxon>
        <taxon>Pterygota</taxon>
        <taxon>Palaeoptera</taxon>
        <taxon>Ephemeroptera</taxon>
        <taxon>Pisciforma</taxon>
        <taxon>Baetidae</taxon>
        <taxon>Cloeon</taxon>
    </lineage>
</organism>
<dbReference type="OrthoDB" id="624345at2759"/>
<evidence type="ECO:0000313" key="3">
    <source>
        <dbReference type="Proteomes" id="UP000494165"/>
    </source>
</evidence>
<dbReference type="Pfam" id="PF07707">
    <property type="entry name" value="BACK"/>
    <property type="match status" value="1"/>
</dbReference>
<dbReference type="Pfam" id="PF00651">
    <property type="entry name" value="BTB"/>
    <property type="match status" value="1"/>
</dbReference>
<accession>A0A8S1CQ53</accession>
<dbReference type="PANTHER" id="PTHR45774">
    <property type="entry name" value="BTB/POZ DOMAIN-CONTAINING"/>
    <property type="match status" value="1"/>
</dbReference>
<dbReference type="GO" id="GO:0000932">
    <property type="term" value="C:P-body"/>
    <property type="evidence" value="ECO:0007669"/>
    <property type="project" value="TreeGrafter"/>
</dbReference>
<dbReference type="GO" id="GO:0022008">
    <property type="term" value="P:neurogenesis"/>
    <property type="evidence" value="ECO:0007669"/>
    <property type="project" value="TreeGrafter"/>
</dbReference>
<dbReference type="SMART" id="SM00225">
    <property type="entry name" value="BTB"/>
    <property type="match status" value="1"/>
</dbReference>
<evidence type="ECO:0000259" key="1">
    <source>
        <dbReference type="PROSITE" id="PS50097"/>
    </source>
</evidence>
<evidence type="ECO:0000313" key="2">
    <source>
        <dbReference type="EMBL" id="CAB3369945.1"/>
    </source>
</evidence>
<dbReference type="Gene3D" id="1.25.40.420">
    <property type="match status" value="1"/>
</dbReference>